<evidence type="ECO:0000313" key="5">
    <source>
        <dbReference type="EMBL" id="PJJ57339.1"/>
    </source>
</evidence>
<dbReference type="InterPro" id="IPR049449">
    <property type="entry name" value="TesB_ACOT8-like_N"/>
</dbReference>
<dbReference type="OrthoDB" id="9781019at2"/>
<sequence>MAGTLTGPLLTEGPLNRLFTLEQTGTRRWVGASDVVPLPQLFGGQLVGQSIVAAGHCAGPETVVHSTHTSFLRPGTTGSPVHLDVEVLREGGRSCVHEVRAHQDGRLVCRTAVASSAPADGIDHARTTPAVAPPEDSVDLRVLAQPDGGLGEFWEGFTAIEVRVAPVEEDVVPPHSATAARNIWMRAPHAIGDDPVRQRAALAYASDLMLMATAVAPHGAVTGHERTMAEQWWAVSLDHALWFQGDVRADEWMLFEHTTPMADAGRALVNAAVFGATGAPICQVSQAALVRRRPPAA</sequence>
<accession>A0A0B2BJW9</accession>
<dbReference type="InterPro" id="IPR029069">
    <property type="entry name" value="HotDog_dom_sf"/>
</dbReference>
<evidence type="ECO:0000256" key="2">
    <source>
        <dbReference type="ARBA" id="ARBA00022801"/>
    </source>
</evidence>
<comment type="similarity">
    <text evidence="1">Belongs to the C/M/P thioester hydrolase family.</text>
</comment>
<dbReference type="PANTHER" id="PTHR11066">
    <property type="entry name" value="ACYL-COA THIOESTERASE"/>
    <property type="match status" value="1"/>
</dbReference>
<evidence type="ECO:0000256" key="1">
    <source>
        <dbReference type="ARBA" id="ARBA00006538"/>
    </source>
</evidence>
<dbReference type="InterPro" id="IPR003703">
    <property type="entry name" value="Acyl_CoA_thio"/>
</dbReference>
<dbReference type="Proteomes" id="UP000230842">
    <property type="component" value="Unassembled WGS sequence"/>
</dbReference>
<keyword evidence="2" id="KW-0378">Hydrolase</keyword>
<evidence type="ECO:0000259" key="4">
    <source>
        <dbReference type="Pfam" id="PF20789"/>
    </source>
</evidence>
<name>A0A0B2BJW9_9ACTN</name>
<feature type="domain" description="Acyl-CoA thioesterase-like C-terminal" evidence="4">
    <location>
        <begin position="144"/>
        <end position="290"/>
    </location>
</feature>
<feature type="domain" description="Acyl-CoA thioesterase-like N-terminal HotDog" evidence="3">
    <location>
        <begin position="41"/>
        <end position="115"/>
    </location>
</feature>
<dbReference type="Pfam" id="PF13622">
    <property type="entry name" value="4HBT_3"/>
    <property type="match status" value="1"/>
</dbReference>
<evidence type="ECO:0000313" key="6">
    <source>
        <dbReference type="Proteomes" id="UP000230842"/>
    </source>
</evidence>
<dbReference type="Gene3D" id="2.40.160.210">
    <property type="entry name" value="Acyl-CoA thioesterase, double hotdog domain"/>
    <property type="match status" value="1"/>
</dbReference>
<dbReference type="GO" id="GO:0047617">
    <property type="term" value="F:fatty acyl-CoA hydrolase activity"/>
    <property type="evidence" value="ECO:0007669"/>
    <property type="project" value="InterPro"/>
</dbReference>
<dbReference type="CDD" id="cd03445">
    <property type="entry name" value="Thioesterase_II_repeat2"/>
    <property type="match status" value="1"/>
</dbReference>
<dbReference type="RefSeq" id="WP_039350563.1">
    <property type="nucleotide sequence ID" value="NZ_PGEZ01000001.1"/>
</dbReference>
<proteinExistence type="inferred from homology"/>
<dbReference type="EMBL" id="PGEZ01000001">
    <property type="protein sequence ID" value="PJJ57339.1"/>
    <property type="molecule type" value="Genomic_DNA"/>
</dbReference>
<keyword evidence="6" id="KW-1185">Reference proteome</keyword>
<dbReference type="Pfam" id="PF20789">
    <property type="entry name" value="4HBT_3C"/>
    <property type="match status" value="1"/>
</dbReference>
<dbReference type="GO" id="GO:0006637">
    <property type="term" value="P:acyl-CoA metabolic process"/>
    <property type="evidence" value="ECO:0007669"/>
    <property type="project" value="InterPro"/>
</dbReference>
<comment type="caution">
    <text evidence="5">The sequence shown here is derived from an EMBL/GenBank/DDBJ whole genome shotgun (WGS) entry which is preliminary data.</text>
</comment>
<dbReference type="GO" id="GO:0009062">
    <property type="term" value="P:fatty acid catabolic process"/>
    <property type="evidence" value="ECO:0007669"/>
    <property type="project" value="TreeGrafter"/>
</dbReference>
<protein>
    <submittedName>
        <fullName evidence="5">Acyl-CoA thioesterase-2</fullName>
    </submittedName>
</protein>
<evidence type="ECO:0000259" key="3">
    <source>
        <dbReference type="Pfam" id="PF13622"/>
    </source>
</evidence>
<gene>
    <name evidence="5" type="ORF">CLV56_1566</name>
</gene>
<dbReference type="AlphaFoldDB" id="A0A0B2BJW9"/>
<reference evidence="5 6" key="1">
    <citation type="submission" date="2017-11" db="EMBL/GenBank/DDBJ databases">
        <title>Genomic Encyclopedia of Archaeal and Bacterial Type Strains, Phase II (KMG-II): From Individual Species to Whole Genera.</title>
        <authorList>
            <person name="Goeker M."/>
        </authorList>
    </citation>
    <scope>NUCLEOTIDE SEQUENCE [LARGE SCALE GENOMIC DNA]</scope>
    <source>
        <strain evidence="5 6">DSM 27763</strain>
    </source>
</reference>
<dbReference type="CDD" id="cd03444">
    <property type="entry name" value="Thioesterase_II_repeat1"/>
    <property type="match status" value="1"/>
</dbReference>
<dbReference type="PANTHER" id="PTHR11066:SF34">
    <property type="entry name" value="ACYL-COENZYME A THIOESTERASE 8"/>
    <property type="match status" value="1"/>
</dbReference>
<dbReference type="SUPFAM" id="SSF54637">
    <property type="entry name" value="Thioesterase/thiol ester dehydrase-isomerase"/>
    <property type="match status" value="2"/>
</dbReference>
<dbReference type="InterPro" id="IPR042171">
    <property type="entry name" value="Acyl-CoA_hotdog"/>
</dbReference>
<dbReference type="InterPro" id="IPR049450">
    <property type="entry name" value="ACOT8-like_C"/>
</dbReference>
<organism evidence="5 6">
    <name type="scientific">Mumia flava</name>
    <dbReference type="NCBI Taxonomy" id="1348852"/>
    <lineage>
        <taxon>Bacteria</taxon>
        <taxon>Bacillati</taxon>
        <taxon>Actinomycetota</taxon>
        <taxon>Actinomycetes</taxon>
        <taxon>Propionibacteriales</taxon>
        <taxon>Nocardioidaceae</taxon>
        <taxon>Mumia</taxon>
    </lineage>
</organism>